<evidence type="ECO:0000259" key="4">
    <source>
        <dbReference type="Pfam" id="PF00291"/>
    </source>
</evidence>
<feature type="domain" description="Tryptophan synthase beta chain-like PALP" evidence="4">
    <location>
        <begin position="14"/>
        <end position="227"/>
    </location>
</feature>
<dbReference type="PIRSF" id="PIRSF006278">
    <property type="entry name" value="ACCD_DCysDesulf"/>
    <property type="match status" value="1"/>
</dbReference>
<comment type="similarity">
    <text evidence="2">Belongs to the ACC deaminase/D-cysteine desulfhydrase family.</text>
</comment>
<name>A0A382DF25_9ZZZZ</name>
<dbReference type="InterPro" id="IPR001926">
    <property type="entry name" value="TrpB-like_PALP"/>
</dbReference>
<evidence type="ECO:0000256" key="3">
    <source>
        <dbReference type="ARBA" id="ARBA00022898"/>
    </source>
</evidence>
<proteinExistence type="inferred from homology"/>
<gene>
    <name evidence="5" type="ORF">METZ01_LOCUS189077</name>
</gene>
<dbReference type="SUPFAM" id="SSF53686">
    <property type="entry name" value="Tryptophan synthase beta subunit-like PLP-dependent enzymes"/>
    <property type="match status" value="1"/>
</dbReference>
<accession>A0A382DF25</accession>
<organism evidence="5">
    <name type="scientific">marine metagenome</name>
    <dbReference type="NCBI Taxonomy" id="408172"/>
    <lineage>
        <taxon>unclassified sequences</taxon>
        <taxon>metagenomes</taxon>
        <taxon>ecological metagenomes</taxon>
    </lineage>
</organism>
<protein>
    <recommendedName>
        <fullName evidence="4">Tryptophan synthase beta chain-like PALP domain-containing protein</fullName>
    </recommendedName>
</protein>
<evidence type="ECO:0000313" key="5">
    <source>
        <dbReference type="EMBL" id="SVB36223.1"/>
    </source>
</evidence>
<dbReference type="GO" id="GO:0019148">
    <property type="term" value="F:D-cysteine desulfhydrase activity"/>
    <property type="evidence" value="ECO:0007669"/>
    <property type="project" value="TreeGrafter"/>
</dbReference>
<evidence type="ECO:0000256" key="2">
    <source>
        <dbReference type="ARBA" id="ARBA00008639"/>
    </source>
</evidence>
<dbReference type="Gene3D" id="3.40.50.1100">
    <property type="match status" value="2"/>
</dbReference>
<dbReference type="PANTHER" id="PTHR43780:SF2">
    <property type="entry name" value="1-AMINOCYCLOPROPANE-1-CARBOXYLATE DEAMINASE-RELATED"/>
    <property type="match status" value="1"/>
</dbReference>
<dbReference type="InterPro" id="IPR036052">
    <property type="entry name" value="TrpB-like_PALP_sf"/>
</dbReference>
<dbReference type="EMBL" id="UINC01038760">
    <property type="protein sequence ID" value="SVB36223.1"/>
    <property type="molecule type" value="Genomic_DNA"/>
</dbReference>
<dbReference type="InterPro" id="IPR027278">
    <property type="entry name" value="ACCD_DCysDesulf"/>
</dbReference>
<reference evidence="5" key="1">
    <citation type="submission" date="2018-05" db="EMBL/GenBank/DDBJ databases">
        <authorList>
            <person name="Lanie J.A."/>
            <person name="Ng W.-L."/>
            <person name="Kazmierczak K.M."/>
            <person name="Andrzejewski T.M."/>
            <person name="Davidsen T.M."/>
            <person name="Wayne K.J."/>
            <person name="Tettelin H."/>
            <person name="Glass J.I."/>
            <person name="Rusch D."/>
            <person name="Podicherti R."/>
            <person name="Tsui H.-C.T."/>
            <person name="Winkler M.E."/>
        </authorList>
    </citation>
    <scope>NUCLEOTIDE SEQUENCE</scope>
</reference>
<dbReference type="AlphaFoldDB" id="A0A382DF25"/>
<comment type="cofactor">
    <cofactor evidence="1">
        <name>pyridoxal 5'-phosphate</name>
        <dbReference type="ChEBI" id="CHEBI:597326"/>
    </cofactor>
</comment>
<dbReference type="Pfam" id="PF00291">
    <property type="entry name" value="PALP"/>
    <property type="match status" value="1"/>
</dbReference>
<dbReference type="PANTHER" id="PTHR43780">
    <property type="entry name" value="1-AMINOCYCLOPROPANE-1-CARBOXYLATE DEAMINASE-RELATED"/>
    <property type="match status" value="1"/>
</dbReference>
<sequence length="261" mass="28276">MTIPLNQFSKFKIAHTPTPLEPLANLSRHTERPHLYIKRDDCTGLATGGNKVRQLEFQLGQTIEAGCTAVLVSGAMQSNMVRCTAAAAAKLGISCHVFLSDITGLIGDRHQKSGNILLNNLFGALVHTYPKETSDEEIYRAMKQKAAQLNEEGHKPHIIQSSSNHPPYGSLGYVEAAEEITVQLKKMNIQKATIVVASGSGTTQAGLILGAKASDDIEIDIYGICVRREKARQEERLTQILQGLEMLLGCPGTATAEDISL</sequence>
<evidence type="ECO:0000256" key="1">
    <source>
        <dbReference type="ARBA" id="ARBA00001933"/>
    </source>
</evidence>
<feature type="non-terminal residue" evidence="5">
    <location>
        <position position="261"/>
    </location>
</feature>
<keyword evidence="3" id="KW-0663">Pyridoxal phosphate</keyword>